<organism evidence="6 7">
    <name type="scientific">Flavobacterium granuli</name>
    <dbReference type="NCBI Taxonomy" id="280093"/>
    <lineage>
        <taxon>Bacteria</taxon>
        <taxon>Pseudomonadati</taxon>
        <taxon>Bacteroidota</taxon>
        <taxon>Flavobacteriia</taxon>
        <taxon>Flavobacteriales</taxon>
        <taxon>Flavobacteriaceae</taxon>
        <taxon>Flavobacterium</taxon>
    </lineage>
</organism>
<evidence type="ECO:0000313" key="5">
    <source>
        <dbReference type="EMBL" id="PRZ22835.1"/>
    </source>
</evidence>
<dbReference type="RefSeq" id="WP_072944915.1">
    <property type="nucleotide sequence ID" value="NZ_FQWO01000010.1"/>
</dbReference>
<dbReference type="GO" id="GO:0001965">
    <property type="term" value="F:G-protein alpha-subunit binding"/>
    <property type="evidence" value="ECO:0007669"/>
    <property type="project" value="TreeGrafter"/>
</dbReference>
<evidence type="ECO:0000256" key="2">
    <source>
        <dbReference type="ARBA" id="ARBA00022490"/>
    </source>
</evidence>
<reference evidence="6" key="2">
    <citation type="submission" date="2016-11" db="EMBL/GenBank/DDBJ databases">
        <authorList>
            <person name="Jaros S."/>
            <person name="Januszkiewicz K."/>
            <person name="Wedrychowicz H."/>
        </authorList>
    </citation>
    <scope>NUCLEOTIDE SEQUENCE [LARGE SCALE GENOMIC DNA]</scope>
    <source>
        <strain evidence="6">DSM 19729</strain>
    </source>
</reference>
<evidence type="ECO:0000256" key="4">
    <source>
        <dbReference type="PROSITE-ProRule" id="PRU00339"/>
    </source>
</evidence>
<dbReference type="GO" id="GO:0005938">
    <property type="term" value="C:cell cortex"/>
    <property type="evidence" value="ECO:0007669"/>
    <property type="project" value="TreeGrafter"/>
</dbReference>
<dbReference type="Gene3D" id="1.25.40.10">
    <property type="entry name" value="Tetratricopeptide repeat domain"/>
    <property type="match status" value="1"/>
</dbReference>
<dbReference type="PANTHER" id="PTHR45954:SF1">
    <property type="entry name" value="LD33695P"/>
    <property type="match status" value="1"/>
</dbReference>
<dbReference type="AlphaFoldDB" id="A0A1M5RKD4"/>
<dbReference type="InterPro" id="IPR029035">
    <property type="entry name" value="DHS-like_NAD/FAD-binding_dom"/>
</dbReference>
<dbReference type="Pfam" id="PF13289">
    <property type="entry name" value="SIR2_2"/>
    <property type="match status" value="1"/>
</dbReference>
<reference evidence="5 8" key="3">
    <citation type="submission" date="2018-03" db="EMBL/GenBank/DDBJ databases">
        <title>Genomic Encyclopedia of Archaeal and Bacterial Type Strains, Phase II (KMG-II): from individual species to whole genera.</title>
        <authorList>
            <person name="Goeker M."/>
        </authorList>
    </citation>
    <scope>NUCLEOTIDE SEQUENCE [LARGE SCALE GENOMIC DNA]</scope>
    <source>
        <strain evidence="5 8">DSM 17797</strain>
    </source>
</reference>
<dbReference type="SUPFAM" id="SSF48452">
    <property type="entry name" value="TPR-like"/>
    <property type="match status" value="2"/>
</dbReference>
<dbReference type="InterPro" id="IPR019734">
    <property type="entry name" value="TPR_rpt"/>
</dbReference>
<dbReference type="SMART" id="SM00028">
    <property type="entry name" value="TPR"/>
    <property type="match status" value="7"/>
</dbReference>
<keyword evidence="8" id="KW-1185">Reference proteome</keyword>
<dbReference type="Pfam" id="PF13424">
    <property type="entry name" value="TPR_12"/>
    <property type="match status" value="2"/>
</dbReference>
<evidence type="ECO:0000256" key="3">
    <source>
        <dbReference type="ARBA" id="ARBA00022737"/>
    </source>
</evidence>
<proteinExistence type="predicted"/>
<sequence length="611" mass="68958">MIEELIYNIANTTSCNTAIFCGAGVSYHSGLPLVNNLVKKIFEVMQISEADADIILNSDMPFEAFVETIRNEVSVDEILEIFAKGMPNTTHELIAELVSLGCTKTVMTTNFDSLIENALINKGLQKDKDFNVFSSEIEFGKINWKDNGIKIIKIHGCISDKDEMAITLSAVANRVSCTNKNLTIDKFFSKDINTNVFIIGYSCSDMFDISPKIEEIKNDNSSNVFLIEHSNNKSNYTKEDIALKDYKNPFKNFTGQRIFINTDFFIKIVWETLITVPYEFKSHQTPWEENVEEWMRLAIETNSAGVINHLPARLYYNIGEYKIAVKHFEQGMFMAQKDRNRIMFYSELGNLGMAFNALGKYKEAKNCLEESSTACRDLGNVQGEIAQLQVLGNIYRNLSEYEAAIITYNCAIMISERERDITSLCNSLGNAASAYNHTNRPDEAIKYLNRGIKIAFAIGDKQSEGSMLCSFGIAYSQKGDNEKAKQFIQNSINTTRMIGDKQGECIALHNLSNINLNFKEFDECLKNATSSLQIAQEISIMPSIAQAYYNIGNCYLFKGDLQLAIQNLNLALDISKQIYGTESSQLIPILKSIFEAENYRENMEFGKVNHV</sequence>
<dbReference type="OrthoDB" id="1688888at2"/>
<dbReference type="EMBL" id="PVUB01000006">
    <property type="protein sequence ID" value="PRZ22835.1"/>
    <property type="molecule type" value="Genomic_DNA"/>
</dbReference>
<comment type="subcellular location">
    <subcellularLocation>
        <location evidence="1">Cytoplasm</location>
    </subcellularLocation>
</comment>
<gene>
    <name evidence="5" type="ORF">BC624_10683</name>
    <name evidence="6" type="ORF">SAMN05443373_11039</name>
</gene>
<feature type="repeat" description="TPR" evidence="4">
    <location>
        <begin position="545"/>
        <end position="578"/>
    </location>
</feature>
<name>A0A1M5RKD4_9FLAO</name>
<evidence type="ECO:0000313" key="8">
    <source>
        <dbReference type="Proteomes" id="UP000237771"/>
    </source>
</evidence>
<evidence type="ECO:0000313" key="6">
    <source>
        <dbReference type="EMBL" id="SHH26832.1"/>
    </source>
</evidence>
<dbReference type="EMBL" id="FQWO01000010">
    <property type="protein sequence ID" value="SHH26832.1"/>
    <property type="molecule type" value="Genomic_DNA"/>
</dbReference>
<evidence type="ECO:0000313" key="7">
    <source>
        <dbReference type="Proteomes" id="UP000184384"/>
    </source>
</evidence>
<evidence type="ECO:0000256" key="1">
    <source>
        <dbReference type="ARBA" id="ARBA00004496"/>
    </source>
</evidence>
<dbReference type="STRING" id="280093.SAMN05443373_11039"/>
<reference evidence="7" key="1">
    <citation type="submission" date="2016-11" db="EMBL/GenBank/DDBJ databases">
        <authorList>
            <person name="Varghese N."/>
            <person name="Submissions S."/>
        </authorList>
    </citation>
    <scope>NUCLEOTIDE SEQUENCE [LARGE SCALE GENOMIC DNA]</scope>
    <source>
        <strain evidence="7">DSM 19729</strain>
    </source>
</reference>
<keyword evidence="4" id="KW-0802">TPR repeat</keyword>
<dbReference type="Pfam" id="PF13181">
    <property type="entry name" value="TPR_8"/>
    <property type="match status" value="1"/>
</dbReference>
<dbReference type="Proteomes" id="UP000184384">
    <property type="component" value="Unassembled WGS sequence"/>
</dbReference>
<dbReference type="Proteomes" id="UP000237771">
    <property type="component" value="Unassembled WGS sequence"/>
</dbReference>
<accession>A0A1M5RKD4</accession>
<keyword evidence="2" id="KW-0963">Cytoplasm</keyword>
<keyword evidence="3" id="KW-0677">Repeat</keyword>
<dbReference type="InterPro" id="IPR011990">
    <property type="entry name" value="TPR-like_helical_dom_sf"/>
</dbReference>
<dbReference type="PANTHER" id="PTHR45954">
    <property type="entry name" value="LD33695P"/>
    <property type="match status" value="1"/>
</dbReference>
<dbReference type="InterPro" id="IPR052386">
    <property type="entry name" value="GPSM"/>
</dbReference>
<protein>
    <submittedName>
        <fullName evidence="5">Tetratricopeptide repeat protein</fullName>
    </submittedName>
    <submittedName>
        <fullName evidence="6">Tetratricopeptide repeat-containing protein</fullName>
    </submittedName>
</protein>
<dbReference type="PROSITE" id="PS50005">
    <property type="entry name" value="TPR"/>
    <property type="match status" value="1"/>
</dbReference>
<dbReference type="SUPFAM" id="SSF52467">
    <property type="entry name" value="DHS-like NAD/FAD-binding domain"/>
    <property type="match status" value="1"/>
</dbReference>
<dbReference type="GO" id="GO:0005092">
    <property type="term" value="F:GDP-dissociation inhibitor activity"/>
    <property type="evidence" value="ECO:0007669"/>
    <property type="project" value="TreeGrafter"/>
</dbReference>
<dbReference type="Gene3D" id="3.40.50.1220">
    <property type="entry name" value="TPP-binding domain"/>
    <property type="match status" value="1"/>
</dbReference>